<dbReference type="EMBL" id="JBHUGD010000003">
    <property type="protein sequence ID" value="MFD1948021.1"/>
    <property type="molecule type" value="Genomic_DNA"/>
</dbReference>
<gene>
    <name evidence="2" type="ORF">ACFSDE_14570</name>
</gene>
<protein>
    <recommendedName>
        <fullName evidence="4">DNA-directed RNA polymerase specialized sigma24 family protein</fullName>
    </recommendedName>
</protein>
<dbReference type="RefSeq" id="WP_343919668.1">
    <property type="nucleotide sequence ID" value="NZ_BAAAJT010000002.1"/>
</dbReference>
<sequence>MINPEAYDAFYKDARARLLLQTYVLTGDLPAARSAVRDSFIVTWHHWRKVSRLPDPESWVRPHAWAQAQRRHTARIWHRDKALDPEARATFDALGSLPMSQRKALLLDQTTSLPMTERAKELGLTLGEAERLTLAATGAFCEAREASPADVPLLFGHLATLVTDTRLPRASILRRAGAARRRTHTVVGAAVAVAAVVVTGTVVSGSTVEGSTRLREDDTSSIAASGVDGAPVSAFTPARLLEADEVGDAIGGDWTEKKTSDNSRGSGRVAPCQQDRYADPQGVSTLVRTFASEGSKREPAASAVQYAELSKTTSTSRRAWERMLRWYGGCVTPQTQLMGTYAVSGVGDEAMMFHLRSWKGSGETFVVGVARTGQIVTTTVSRSAATDDPALGASVDLLGSGVNGLCRTTPNAKCADDTDMEETDPVTVGEVPGLLVESDLPPLVGVSKPWVGTEPREARTNTASTRCDNTEFSQKYVTNAVTRTFLVPQAKLPAQFGLTETVGRMPEGRAQALVDEVRKKMASCSDRDAGSEVESLASDETKDSDLSLWRVRAEVSDNETVTYLMGIARQGGTVGQVGFVPGGGVFIEADDFDALVRRALARLDDLPKKQR</sequence>
<name>A0ABW4TPZ1_9ACTN</name>
<keyword evidence="3" id="KW-1185">Reference proteome</keyword>
<comment type="caution">
    <text evidence="2">The sequence shown here is derived from an EMBL/GenBank/DDBJ whole genome shotgun (WGS) entry which is preliminary data.</text>
</comment>
<evidence type="ECO:0008006" key="4">
    <source>
        <dbReference type="Google" id="ProtNLM"/>
    </source>
</evidence>
<evidence type="ECO:0000313" key="2">
    <source>
        <dbReference type="EMBL" id="MFD1948021.1"/>
    </source>
</evidence>
<dbReference type="Proteomes" id="UP001597351">
    <property type="component" value="Unassembled WGS sequence"/>
</dbReference>
<evidence type="ECO:0000256" key="1">
    <source>
        <dbReference type="SAM" id="MobiDB-lite"/>
    </source>
</evidence>
<organism evidence="2 3">
    <name type="scientific">Nocardioides aestuarii</name>
    <dbReference type="NCBI Taxonomy" id="252231"/>
    <lineage>
        <taxon>Bacteria</taxon>
        <taxon>Bacillati</taxon>
        <taxon>Actinomycetota</taxon>
        <taxon>Actinomycetes</taxon>
        <taxon>Propionibacteriales</taxon>
        <taxon>Nocardioidaceae</taxon>
        <taxon>Nocardioides</taxon>
    </lineage>
</organism>
<accession>A0ABW4TPZ1</accession>
<proteinExistence type="predicted"/>
<reference evidence="3" key="1">
    <citation type="journal article" date="2019" name="Int. J. Syst. Evol. Microbiol.">
        <title>The Global Catalogue of Microorganisms (GCM) 10K type strain sequencing project: providing services to taxonomists for standard genome sequencing and annotation.</title>
        <authorList>
            <consortium name="The Broad Institute Genomics Platform"/>
            <consortium name="The Broad Institute Genome Sequencing Center for Infectious Disease"/>
            <person name="Wu L."/>
            <person name="Ma J."/>
        </authorList>
    </citation>
    <scope>NUCLEOTIDE SEQUENCE [LARGE SCALE GENOMIC DNA]</scope>
    <source>
        <strain evidence="3">CGMCC 1.12477</strain>
    </source>
</reference>
<feature type="region of interest" description="Disordered" evidence="1">
    <location>
        <begin position="251"/>
        <end position="274"/>
    </location>
</feature>
<evidence type="ECO:0000313" key="3">
    <source>
        <dbReference type="Proteomes" id="UP001597351"/>
    </source>
</evidence>